<dbReference type="EMBL" id="AJTX02000004">
    <property type="protein sequence ID" value="KKJ00101.1"/>
    <property type="molecule type" value="Genomic_DNA"/>
</dbReference>
<accession>A0A0M2PUA1</accession>
<reference evidence="1" key="1">
    <citation type="submission" date="2012-04" db="EMBL/GenBank/DDBJ databases">
        <authorList>
            <person name="Borisov I.G."/>
            <person name="Ivanikova N.V."/>
            <person name="Pinevich A.V."/>
        </authorList>
    </citation>
    <scope>NUCLEOTIDE SEQUENCE</scope>
    <source>
        <strain evidence="1">CALU 1027</strain>
    </source>
</reference>
<sequence length="83" mass="8859">MVLTRAHRLIGLGGKAARHNPYFDVGHWGKIGIVRGAHQGRLKELDDEFLDNGGNFIVTSGVDQWTGTAVGFEAGQANGKGTL</sequence>
<organism evidence="1 2">
    <name type="scientific">Prochlorothrix hollandica PCC 9006 = CALU 1027</name>
    <dbReference type="NCBI Taxonomy" id="317619"/>
    <lineage>
        <taxon>Bacteria</taxon>
        <taxon>Bacillati</taxon>
        <taxon>Cyanobacteriota</taxon>
        <taxon>Cyanophyceae</taxon>
        <taxon>Prochlorotrichales</taxon>
        <taxon>Prochlorotrichaceae</taxon>
        <taxon>Prochlorothrix</taxon>
    </lineage>
</organism>
<evidence type="ECO:0000313" key="1">
    <source>
        <dbReference type="EMBL" id="KKJ00101.1"/>
    </source>
</evidence>
<name>A0A0M2PUA1_PROHO</name>
<dbReference type="Proteomes" id="UP000034681">
    <property type="component" value="Unassembled WGS sequence"/>
</dbReference>
<gene>
    <name evidence="1" type="ORF">PROH_10190</name>
</gene>
<evidence type="ECO:0000313" key="2">
    <source>
        <dbReference type="Proteomes" id="UP000034681"/>
    </source>
</evidence>
<keyword evidence="2" id="KW-1185">Reference proteome</keyword>
<protein>
    <submittedName>
        <fullName evidence="1">Uncharacterized protein</fullName>
    </submittedName>
</protein>
<comment type="caution">
    <text evidence="1">The sequence shown here is derived from an EMBL/GenBank/DDBJ whole genome shotgun (WGS) entry which is preliminary data.</text>
</comment>
<dbReference type="AlphaFoldDB" id="A0A0M2PUA1"/>
<proteinExistence type="predicted"/>